<evidence type="ECO:0000313" key="5">
    <source>
        <dbReference type="WBParaSite" id="ACRNAN_scaffold17847.g31467.t1"/>
    </source>
</evidence>
<dbReference type="InterPro" id="IPR008922">
    <property type="entry name" value="Di-copper_centre_dom_sf"/>
</dbReference>
<feature type="domain" description="Tyrosinase copper-binding" evidence="3">
    <location>
        <begin position="127"/>
        <end position="144"/>
    </location>
</feature>
<dbReference type="PANTHER" id="PTHR11474:SF126">
    <property type="entry name" value="TYROSINASE-LIKE PROTEIN TYR-1-RELATED"/>
    <property type="match status" value="1"/>
</dbReference>
<dbReference type="GO" id="GO:0016491">
    <property type="term" value="F:oxidoreductase activity"/>
    <property type="evidence" value="ECO:0007669"/>
    <property type="project" value="InterPro"/>
</dbReference>
<keyword evidence="2" id="KW-0186">Copper</keyword>
<dbReference type="PROSITE" id="PS00497">
    <property type="entry name" value="TYROSINASE_1"/>
    <property type="match status" value="1"/>
</dbReference>
<name>A0A914D4W6_9BILA</name>
<dbReference type="PANTHER" id="PTHR11474">
    <property type="entry name" value="TYROSINASE FAMILY MEMBER"/>
    <property type="match status" value="1"/>
</dbReference>
<dbReference type="AlphaFoldDB" id="A0A914D4W6"/>
<dbReference type="Proteomes" id="UP000887540">
    <property type="component" value="Unplaced"/>
</dbReference>
<reference evidence="5" key="1">
    <citation type="submission" date="2022-11" db="UniProtKB">
        <authorList>
            <consortium name="WormBaseParasite"/>
        </authorList>
    </citation>
    <scope>IDENTIFICATION</scope>
</reference>
<proteinExistence type="predicted"/>
<dbReference type="InterPro" id="IPR002227">
    <property type="entry name" value="Tyrosinase_Cu-bd"/>
</dbReference>
<evidence type="ECO:0000259" key="3">
    <source>
        <dbReference type="PROSITE" id="PS00497"/>
    </source>
</evidence>
<dbReference type="SUPFAM" id="SSF48056">
    <property type="entry name" value="Di-copper centre-containing domain"/>
    <property type="match status" value="1"/>
</dbReference>
<dbReference type="Pfam" id="PF00264">
    <property type="entry name" value="Tyrosinase"/>
    <property type="match status" value="1"/>
</dbReference>
<dbReference type="WBParaSite" id="ACRNAN_scaffold17847.g31467.t1">
    <property type="protein sequence ID" value="ACRNAN_scaffold17847.g31467.t1"/>
    <property type="gene ID" value="ACRNAN_scaffold17847.g31467"/>
</dbReference>
<keyword evidence="4" id="KW-1185">Reference proteome</keyword>
<evidence type="ECO:0000256" key="1">
    <source>
        <dbReference type="ARBA" id="ARBA00022723"/>
    </source>
</evidence>
<evidence type="ECO:0000256" key="2">
    <source>
        <dbReference type="ARBA" id="ARBA00023008"/>
    </source>
</evidence>
<evidence type="ECO:0000313" key="4">
    <source>
        <dbReference type="Proteomes" id="UP000887540"/>
    </source>
</evidence>
<accession>A0A914D4W6</accession>
<dbReference type="InterPro" id="IPR050316">
    <property type="entry name" value="Tyrosinase/Hemocyanin"/>
</dbReference>
<dbReference type="Gene3D" id="1.10.1280.10">
    <property type="entry name" value="Di-copper center containing domain from catechol oxidase"/>
    <property type="match status" value="1"/>
</dbReference>
<keyword evidence="1" id="KW-0479">Metal-binding</keyword>
<organism evidence="4 5">
    <name type="scientific">Acrobeloides nanus</name>
    <dbReference type="NCBI Taxonomy" id="290746"/>
    <lineage>
        <taxon>Eukaryota</taxon>
        <taxon>Metazoa</taxon>
        <taxon>Ecdysozoa</taxon>
        <taxon>Nematoda</taxon>
        <taxon>Chromadorea</taxon>
        <taxon>Rhabditida</taxon>
        <taxon>Tylenchina</taxon>
        <taxon>Cephalobomorpha</taxon>
        <taxon>Cephaloboidea</taxon>
        <taxon>Cephalobidae</taxon>
        <taxon>Acrobeloides</taxon>
    </lineage>
</organism>
<protein>
    <submittedName>
        <fullName evidence="5">Tyrosinase copper-binding domain-containing protein</fullName>
    </submittedName>
</protein>
<dbReference type="GO" id="GO:0046872">
    <property type="term" value="F:metal ion binding"/>
    <property type="evidence" value="ECO:0007669"/>
    <property type="project" value="UniProtKB-KW"/>
</dbReference>
<sequence length="211" mass="24003">MPGVLKGVIGSDGKIHCKSGVPDHSIDLGLGYAADPLECDCKTLYCLCKRIKGEEAKVDEEGHCLLDDDRELKKAVRKEYRTLTDEERTRFHNALNKMKHGGVGYYSGAYHHFVRHHKHVAEEAGAHGGPGFLPWHREFLKRFENSLRKYDPMVALPYWDTTLDAELPDPRDSIVWTDNFFGETDLDGNVVTGPFKNWRTLTELTNHNHNS</sequence>